<dbReference type="InterPro" id="IPR037069">
    <property type="entry name" value="AcylCoA_DH/ox_N_sf"/>
</dbReference>
<dbReference type="Pfam" id="PF00441">
    <property type="entry name" value="Acyl-CoA_dh_1"/>
    <property type="match status" value="1"/>
</dbReference>
<reference evidence="8 9" key="1">
    <citation type="submission" date="2021-03" db="EMBL/GenBank/DDBJ databases">
        <title>Sequencing the genomes of 1000 actinobacteria strains.</title>
        <authorList>
            <person name="Klenk H.-P."/>
        </authorList>
    </citation>
    <scope>NUCLEOTIDE SEQUENCE [LARGE SCALE GENOMIC DNA]</scope>
    <source>
        <strain evidence="8 9">DSM 46670</strain>
    </source>
</reference>
<evidence type="ECO:0000256" key="3">
    <source>
        <dbReference type="ARBA" id="ARBA00022630"/>
    </source>
</evidence>
<organism evidence="8 9">
    <name type="scientific">Kibdelosporangium banguiense</name>
    <dbReference type="NCBI Taxonomy" id="1365924"/>
    <lineage>
        <taxon>Bacteria</taxon>
        <taxon>Bacillati</taxon>
        <taxon>Actinomycetota</taxon>
        <taxon>Actinomycetes</taxon>
        <taxon>Pseudonocardiales</taxon>
        <taxon>Pseudonocardiaceae</taxon>
        <taxon>Kibdelosporangium</taxon>
    </lineage>
</organism>
<evidence type="ECO:0000256" key="5">
    <source>
        <dbReference type="ARBA" id="ARBA00023002"/>
    </source>
</evidence>
<evidence type="ECO:0000313" key="8">
    <source>
        <dbReference type="EMBL" id="MBP2325224.1"/>
    </source>
</evidence>
<dbReference type="EMBL" id="JAGINW010000001">
    <property type="protein sequence ID" value="MBP2325224.1"/>
    <property type="molecule type" value="Genomic_DNA"/>
</dbReference>
<evidence type="ECO:0000256" key="4">
    <source>
        <dbReference type="ARBA" id="ARBA00022827"/>
    </source>
</evidence>
<keyword evidence="5 8" id="KW-0560">Oxidoreductase</keyword>
<keyword evidence="3" id="KW-0285">Flavoprotein</keyword>
<comment type="similarity">
    <text evidence="2">Belongs to the acyl-CoA dehydrogenase family.</text>
</comment>
<dbReference type="InterPro" id="IPR036250">
    <property type="entry name" value="AcylCo_DH-like_C"/>
</dbReference>
<proteinExistence type="inferred from homology"/>
<evidence type="ECO:0000259" key="6">
    <source>
        <dbReference type="Pfam" id="PF00441"/>
    </source>
</evidence>
<keyword evidence="4" id="KW-0274">FAD</keyword>
<dbReference type="PANTHER" id="PTHR43884:SF20">
    <property type="entry name" value="ACYL-COA DEHYDROGENASE FADE28"/>
    <property type="match status" value="1"/>
</dbReference>
<evidence type="ECO:0000256" key="2">
    <source>
        <dbReference type="ARBA" id="ARBA00009347"/>
    </source>
</evidence>
<comment type="caution">
    <text evidence="8">The sequence shown here is derived from an EMBL/GenBank/DDBJ whole genome shotgun (WGS) entry which is preliminary data.</text>
</comment>
<dbReference type="InterPro" id="IPR013786">
    <property type="entry name" value="AcylCoA_DH/ox_N"/>
</dbReference>
<name>A0ABS4TMJ7_9PSEU</name>
<dbReference type="Pfam" id="PF02771">
    <property type="entry name" value="Acyl-CoA_dh_N"/>
    <property type="match status" value="1"/>
</dbReference>
<gene>
    <name evidence="8" type="ORF">JOF56_005609</name>
</gene>
<dbReference type="Gene3D" id="1.10.540.10">
    <property type="entry name" value="Acyl-CoA dehydrogenase/oxidase, N-terminal domain"/>
    <property type="match status" value="1"/>
</dbReference>
<keyword evidence="9" id="KW-1185">Reference proteome</keyword>
<dbReference type="SUPFAM" id="SSF47203">
    <property type="entry name" value="Acyl-CoA dehydrogenase C-terminal domain-like"/>
    <property type="match status" value="1"/>
</dbReference>
<dbReference type="InterPro" id="IPR009100">
    <property type="entry name" value="AcylCoA_DH/oxidase_NM_dom_sf"/>
</dbReference>
<dbReference type="PANTHER" id="PTHR43884">
    <property type="entry name" value="ACYL-COA DEHYDROGENASE"/>
    <property type="match status" value="1"/>
</dbReference>
<evidence type="ECO:0000313" key="9">
    <source>
        <dbReference type="Proteomes" id="UP001519332"/>
    </source>
</evidence>
<dbReference type="Gene3D" id="1.20.140.10">
    <property type="entry name" value="Butyryl-CoA Dehydrogenase, subunit A, domain 3"/>
    <property type="match status" value="1"/>
</dbReference>
<evidence type="ECO:0000259" key="7">
    <source>
        <dbReference type="Pfam" id="PF02771"/>
    </source>
</evidence>
<dbReference type="EC" id="1.3.8.7" evidence="8"/>
<dbReference type="GO" id="GO:0070991">
    <property type="term" value="F:medium-chain fatty acyl-CoA dehydrogenase activity"/>
    <property type="evidence" value="ECO:0007669"/>
    <property type="project" value="UniProtKB-EC"/>
</dbReference>
<accession>A0ABS4TMJ7</accession>
<sequence>MQLVLNQEQEDLRASVRKFFQEQAPMAKVRTVVDGGPDFDRDLWRRMAGELGLTALAIPEEFGGVGASQIERSIVLEEIGRALVPSPYLSSAVLAADLLLATEDTSAKAEFLPSIASGEVLAVSGRGDVTVSSGKLDGQTGPVLDGASADIALVQTDDGIYLVDLADVAKTPLVSYDPTRRFARLTFAGTPARRLAGDHTAAVAHAGDLAAVALAAESVGILARAMEMAVEYAKVRVQFGRFIGSYQAVKHSCVNSYVDYELAYSVVRHAAWAASHALEELPVAAAHARALVLPAAFRVAARTIEVHGGIGYTWEHDAHLYYKRAKTNELLLGESGQLADRLSL</sequence>
<feature type="domain" description="Acyl-CoA dehydrogenase/oxidase N-terminal" evidence="7">
    <location>
        <begin position="7"/>
        <end position="119"/>
    </location>
</feature>
<comment type="cofactor">
    <cofactor evidence="1">
        <name>FAD</name>
        <dbReference type="ChEBI" id="CHEBI:57692"/>
    </cofactor>
</comment>
<evidence type="ECO:0000256" key="1">
    <source>
        <dbReference type="ARBA" id="ARBA00001974"/>
    </source>
</evidence>
<dbReference type="Proteomes" id="UP001519332">
    <property type="component" value="Unassembled WGS sequence"/>
</dbReference>
<protein>
    <submittedName>
        <fullName evidence="8">Acyl-CoA dehydrogenase</fullName>
        <ecNumber evidence="8">1.3.8.7</ecNumber>
    </submittedName>
</protein>
<dbReference type="SUPFAM" id="SSF56645">
    <property type="entry name" value="Acyl-CoA dehydrogenase NM domain-like"/>
    <property type="match status" value="1"/>
</dbReference>
<dbReference type="InterPro" id="IPR009075">
    <property type="entry name" value="AcylCo_DH/oxidase_C"/>
</dbReference>
<dbReference type="RefSeq" id="WP_209642451.1">
    <property type="nucleotide sequence ID" value="NZ_JAGINW010000001.1"/>
</dbReference>
<feature type="domain" description="Acyl-CoA dehydrogenase/oxidase C-terminal" evidence="6">
    <location>
        <begin position="211"/>
        <end position="335"/>
    </location>
</feature>